<proteinExistence type="predicted"/>
<reference evidence="2" key="1">
    <citation type="submission" date="2022-11" db="UniProtKB">
        <authorList>
            <consortium name="WormBaseParasite"/>
        </authorList>
    </citation>
    <scope>IDENTIFICATION</scope>
</reference>
<organism evidence="1 2">
    <name type="scientific">Globodera rostochiensis</name>
    <name type="common">Golden nematode worm</name>
    <name type="synonym">Heterodera rostochiensis</name>
    <dbReference type="NCBI Taxonomy" id="31243"/>
    <lineage>
        <taxon>Eukaryota</taxon>
        <taxon>Metazoa</taxon>
        <taxon>Ecdysozoa</taxon>
        <taxon>Nematoda</taxon>
        <taxon>Chromadorea</taxon>
        <taxon>Rhabditida</taxon>
        <taxon>Tylenchina</taxon>
        <taxon>Tylenchomorpha</taxon>
        <taxon>Tylenchoidea</taxon>
        <taxon>Heteroderidae</taxon>
        <taxon>Heteroderinae</taxon>
        <taxon>Globodera</taxon>
    </lineage>
</organism>
<keyword evidence="1" id="KW-1185">Reference proteome</keyword>
<protein>
    <submittedName>
        <fullName evidence="2">Uncharacterized protein</fullName>
    </submittedName>
</protein>
<dbReference type="AlphaFoldDB" id="A0A914HA01"/>
<evidence type="ECO:0000313" key="1">
    <source>
        <dbReference type="Proteomes" id="UP000887572"/>
    </source>
</evidence>
<dbReference type="WBParaSite" id="Gr19_v10_g1542.t1">
    <property type="protein sequence ID" value="Gr19_v10_g1542.t1"/>
    <property type="gene ID" value="Gr19_v10_g1542"/>
</dbReference>
<name>A0A914HA01_GLORO</name>
<sequence>MKTHGCLRSEQNCKTENTRVSGTQFKVRVISVEGCGNLKPQGGGQIVGRKRMSSSEHDHQCRLFPKVACRSKTAKDLNDEELDDNDLEVAMINESFEEQMDLTPPLSVLPSIFPPFDYEEFDRGRQLDRELERMMLEGDDVCHSSFTSPILANDNKSFSENIVNYKLFGSPASPPSLLPPQSNIFSSFDSHLDDEHNPNESADAAKSIAFDVISSLFADEPLYSSESFSDDEESIVINASILQVLQDDESDIEDVDSTAMKGNGMVKESDSLEFQSTLSSRNSSMPTITSPMCASDEQTVPVLDSWEELGDSPVTAEKVYSEAKAVLRKIRAERRATQL</sequence>
<dbReference type="Proteomes" id="UP000887572">
    <property type="component" value="Unplaced"/>
</dbReference>
<evidence type="ECO:0000313" key="2">
    <source>
        <dbReference type="WBParaSite" id="Gr19_v10_g1542.t1"/>
    </source>
</evidence>
<accession>A0A914HA01</accession>